<feature type="transmembrane region" description="Helical" evidence="1">
    <location>
        <begin position="64"/>
        <end position="82"/>
    </location>
</feature>
<evidence type="ECO:0000313" key="3">
    <source>
        <dbReference type="EMBL" id="CAE7503236.1"/>
    </source>
</evidence>
<keyword evidence="1" id="KW-0472">Membrane</keyword>
<keyword evidence="2" id="KW-0732">Signal</keyword>
<feature type="transmembrane region" description="Helical" evidence="1">
    <location>
        <begin position="36"/>
        <end position="57"/>
    </location>
</feature>
<feature type="signal peptide" evidence="2">
    <location>
        <begin position="1"/>
        <end position="20"/>
    </location>
</feature>
<name>A0A812T3Y8_SYMPI</name>
<evidence type="ECO:0000256" key="2">
    <source>
        <dbReference type="SAM" id="SignalP"/>
    </source>
</evidence>
<protein>
    <submittedName>
        <fullName evidence="3">BPHL protein</fullName>
    </submittedName>
</protein>
<dbReference type="Proteomes" id="UP000649617">
    <property type="component" value="Unassembled WGS sequence"/>
</dbReference>
<organism evidence="3 4">
    <name type="scientific">Symbiodinium pilosum</name>
    <name type="common">Dinoflagellate</name>
    <dbReference type="NCBI Taxonomy" id="2952"/>
    <lineage>
        <taxon>Eukaryota</taxon>
        <taxon>Sar</taxon>
        <taxon>Alveolata</taxon>
        <taxon>Dinophyceae</taxon>
        <taxon>Suessiales</taxon>
        <taxon>Symbiodiniaceae</taxon>
        <taxon>Symbiodinium</taxon>
    </lineage>
</organism>
<sequence length="99" mass="10814">AWVYACFFCWLVATIKLVYCLCDTCAVARYPGICNYLQSALVCLVATSFMLLGLLFTDMVSQHSLLACIVHACVCTLVAVASCGRRLSSFCCLNGLLNR</sequence>
<dbReference type="EMBL" id="CAJNIZ010027879">
    <property type="protein sequence ID" value="CAE7503236.1"/>
    <property type="molecule type" value="Genomic_DNA"/>
</dbReference>
<keyword evidence="1" id="KW-1133">Transmembrane helix</keyword>
<proteinExistence type="predicted"/>
<evidence type="ECO:0000256" key="1">
    <source>
        <dbReference type="SAM" id="Phobius"/>
    </source>
</evidence>
<comment type="caution">
    <text evidence="3">The sequence shown here is derived from an EMBL/GenBank/DDBJ whole genome shotgun (WGS) entry which is preliminary data.</text>
</comment>
<evidence type="ECO:0000313" key="4">
    <source>
        <dbReference type="Proteomes" id="UP000649617"/>
    </source>
</evidence>
<keyword evidence="1" id="KW-0812">Transmembrane</keyword>
<gene>
    <name evidence="3" type="primary">BPHL</name>
    <name evidence="3" type="ORF">SPIL2461_LOCUS13028</name>
</gene>
<accession>A0A812T3Y8</accession>
<dbReference type="AlphaFoldDB" id="A0A812T3Y8"/>
<keyword evidence="4" id="KW-1185">Reference proteome</keyword>
<feature type="non-terminal residue" evidence="3">
    <location>
        <position position="1"/>
    </location>
</feature>
<feature type="chain" id="PRO_5033022784" evidence="2">
    <location>
        <begin position="21"/>
        <end position="99"/>
    </location>
</feature>
<reference evidence="3" key="1">
    <citation type="submission" date="2021-02" db="EMBL/GenBank/DDBJ databases">
        <authorList>
            <person name="Dougan E. K."/>
            <person name="Rhodes N."/>
            <person name="Thang M."/>
            <person name="Chan C."/>
        </authorList>
    </citation>
    <scope>NUCLEOTIDE SEQUENCE</scope>
</reference>